<comment type="caution">
    <text evidence="1">The sequence shown here is derived from an EMBL/GenBank/DDBJ whole genome shotgun (WGS) entry which is preliminary data.</text>
</comment>
<proteinExistence type="predicted"/>
<accession>A0A5A7R2I7</accession>
<organism evidence="1 2">
    <name type="scientific">Striga asiatica</name>
    <name type="common">Asiatic witchweed</name>
    <name type="synonym">Buchnera asiatica</name>
    <dbReference type="NCBI Taxonomy" id="4170"/>
    <lineage>
        <taxon>Eukaryota</taxon>
        <taxon>Viridiplantae</taxon>
        <taxon>Streptophyta</taxon>
        <taxon>Embryophyta</taxon>
        <taxon>Tracheophyta</taxon>
        <taxon>Spermatophyta</taxon>
        <taxon>Magnoliopsida</taxon>
        <taxon>eudicotyledons</taxon>
        <taxon>Gunneridae</taxon>
        <taxon>Pentapetalae</taxon>
        <taxon>asterids</taxon>
        <taxon>lamiids</taxon>
        <taxon>Lamiales</taxon>
        <taxon>Orobanchaceae</taxon>
        <taxon>Buchnereae</taxon>
        <taxon>Striga</taxon>
    </lineage>
</organism>
<protein>
    <submittedName>
        <fullName evidence="1">Carboxylate-amine ligase Mkms_4460</fullName>
    </submittedName>
</protein>
<sequence>MLSFGFTSTHCSPTQSLETLTSFRSKNKNLCSPTTIQNPPMSQMGSFQNDSKITWQIDLNLGLFRSVDSGHNSFPPAGKPPHIDCGPHLSCQVRRVSMRPRSHCKTAVASHSDCPDPSTLLTSQCTTLRHFGIILKTLHLNQQPFTPLS</sequence>
<dbReference type="AlphaFoldDB" id="A0A5A7R2I7"/>
<reference evidence="2" key="1">
    <citation type="journal article" date="2019" name="Curr. Biol.">
        <title>Genome Sequence of Striga asiatica Provides Insight into the Evolution of Plant Parasitism.</title>
        <authorList>
            <person name="Yoshida S."/>
            <person name="Kim S."/>
            <person name="Wafula E.K."/>
            <person name="Tanskanen J."/>
            <person name="Kim Y.M."/>
            <person name="Honaas L."/>
            <person name="Yang Z."/>
            <person name="Spallek T."/>
            <person name="Conn C.E."/>
            <person name="Ichihashi Y."/>
            <person name="Cheong K."/>
            <person name="Cui S."/>
            <person name="Der J.P."/>
            <person name="Gundlach H."/>
            <person name="Jiao Y."/>
            <person name="Hori C."/>
            <person name="Ishida J.K."/>
            <person name="Kasahara H."/>
            <person name="Kiba T."/>
            <person name="Kim M.S."/>
            <person name="Koo N."/>
            <person name="Laohavisit A."/>
            <person name="Lee Y.H."/>
            <person name="Lumba S."/>
            <person name="McCourt P."/>
            <person name="Mortimer J.C."/>
            <person name="Mutuku J.M."/>
            <person name="Nomura T."/>
            <person name="Sasaki-Sekimoto Y."/>
            <person name="Seto Y."/>
            <person name="Wang Y."/>
            <person name="Wakatake T."/>
            <person name="Sakakibara H."/>
            <person name="Demura T."/>
            <person name="Yamaguchi S."/>
            <person name="Yoneyama K."/>
            <person name="Manabe R.I."/>
            <person name="Nelson D.C."/>
            <person name="Schulman A.H."/>
            <person name="Timko M.P."/>
            <person name="dePamphilis C.W."/>
            <person name="Choi D."/>
            <person name="Shirasu K."/>
        </authorList>
    </citation>
    <scope>NUCLEOTIDE SEQUENCE [LARGE SCALE GENOMIC DNA]</scope>
    <source>
        <strain evidence="2">cv. UVA1</strain>
    </source>
</reference>
<dbReference type="Proteomes" id="UP000325081">
    <property type="component" value="Unassembled WGS sequence"/>
</dbReference>
<evidence type="ECO:0000313" key="1">
    <source>
        <dbReference type="EMBL" id="GER51628.1"/>
    </source>
</evidence>
<name>A0A5A7R2I7_STRAF</name>
<gene>
    <name evidence="1" type="ORF">STAS_29027</name>
</gene>
<evidence type="ECO:0000313" key="2">
    <source>
        <dbReference type="Proteomes" id="UP000325081"/>
    </source>
</evidence>
<dbReference type="EMBL" id="BKCP01009738">
    <property type="protein sequence ID" value="GER51628.1"/>
    <property type="molecule type" value="Genomic_DNA"/>
</dbReference>
<dbReference type="GO" id="GO:0016874">
    <property type="term" value="F:ligase activity"/>
    <property type="evidence" value="ECO:0007669"/>
    <property type="project" value="UniProtKB-KW"/>
</dbReference>
<keyword evidence="2" id="KW-1185">Reference proteome</keyword>
<keyword evidence="1" id="KW-0436">Ligase</keyword>